<protein>
    <submittedName>
        <fullName evidence="1">Uncharacterized protein</fullName>
    </submittedName>
</protein>
<organism evidence="1 2">
    <name type="scientific">Phytophthora nicotianae (strain INRA-310)</name>
    <name type="common">Phytophthora parasitica</name>
    <dbReference type="NCBI Taxonomy" id="761204"/>
    <lineage>
        <taxon>Eukaryota</taxon>
        <taxon>Sar</taxon>
        <taxon>Stramenopiles</taxon>
        <taxon>Oomycota</taxon>
        <taxon>Peronosporomycetes</taxon>
        <taxon>Peronosporales</taxon>
        <taxon>Peronosporaceae</taxon>
        <taxon>Phytophthora</taxon>
    </lineage>
</organism>
<dbReference type="RefSeq" id="XP_008913268.1">
    <property type="nucleotide sequence ID" value="XM_008915020.1"/>
</dbReference>
<sequence>MHKSTSYEYCNALSKKLARLRQIEERRSSKVWTRAIKSIKHTWDSAIAL</sequence>
<dbReference type="AlphaFoldDB" id="W2PN67"/>
<dbReference type="GeneID" id="20192671"/>
<reference evidence="1 2" key="2">
    <citation type="submission" date="2013-11" db="EMBL/GenBank/DDBJ databases">
        <title>The Genome Sequence of Phytophthora parasitica INRA-310.</title>
        <authorList>
            <consortium name="The Broad Institute Genomics Platform"/>
            <person name="Russ C."/>
            <person name="Tyler B."/>
            <person name="Panabieres F."/>
            <person name="Shan W."/>
            <person name="Tripathy S."/>
            <person name="Grunwald N."/>
            <person name="Machado M."/>
            <person name="Johnson C.S."/>
            <person name="Arredondo F."/>
            <person name="Hong C."/>
            <person name="Coffey M."/>
            <person name="Young S.K."/>
            <person name="Zeng Q."/>
            <person name="Gargeya S."/>
            <person name="Fitzgerald M."/>
            <person name="Abouelleil A."/>
            <person name="Alvarado L."/>
            <person name="Chapman S.B."/>
            <person name="Gainer-Dewar J."/>
            <person name="Goldberg J."/>
            <person name="Griggs A."/>
            <person name="Gujja S."/>
            <person name="Hansen M."/>
            <person name="Howarth C."/>
            <person name="Imamovic A."/>
            <person name="Ireland A."/>
            <person name="Larimer J."/>
            <person name="McCowan C."/>
            <person name="Murphy C."/>
            <person name="Pearson M."/>
            <person name="Poon T.W."/>
            <person name="Priest M."/>
            <person name="Roberts A."/>
            <person name="Saif S."/>
            <person name="Shea T."/>
            <person name="Sykes S."/>
            <person name="Wortman J."/>
            <person name="Nusbaum C."/>
            <person name="Birren B."/>
        </authorList>
    </citation>
    <scope>NUCLEOTIDE SEQUENCE [LARGE SCALE GENOMIC DNA]</scope>
    <source>
        <strain evidence="1 2">INRA-310</strain>
    </source>
</reference>
<dbReference type="Proteomes" id="UP000018817">
    <property type="component" value="Unassembled WGS sequence"/>
</dbReference>
<dbReference type="VEuPathDB" id="FungiDB:PPTG_24072"/>
<name>W2PN67_PHYN3</name>
<gene>
    <name evidence="1" type="ORF">PPTG_24072</name>
</gene>
<reference evidence="2" key="1">
    <citation type="submission" date="2011-12" db="EMBL/GenBank/DDBJ databases">
        <authorList>
            <consortium name="The Broad Institute Genome Sequencing Platform"/>
            <person name="Russ C."/>
            <person name="Tyler B."/>
            <person name="Panabieres F."/>
            <person name="Shan W."/>
            <person name="Tripathy S."/>
            <person name="Grunwald N."/>
            <person name="Machado M."/>
            <person name="Young S.K."/>
            <person name="Zeng Q."/>
            <person name="Gargeya S."/>
            <person name="Fitzgerald M."/>
            <person name="Haas B."/>
            <person name="Abouelleil A."/>
            <person name="Alvarado L."/>
            <person name="Arachchi H.M."/>
            <person name="Berlin A."/>
            <person name="Chapman S.B."/>
            <person name="Gearin G."/>
            <person name="Goldberg J."/>
            <person name="Griggs A."/>
            <person name="Gujja S."/>
            <person name="Hansen M."/>
            <person name="Heiman D."/>
            <person name="Howarth C."/>
            <person name="Larimer J."/>
            <person name="Lui A."/>
            <person name="MacDonald P.J.P."/>
            <person name="McCowen C."/>
            <person name="Montmayeur A."/>
            <person name="Murphy C."/>
            <person name="Neiman D."/>
            <person name="Pearson M."/>
            <person name="Priest M."/>
            <person name="Roberts A."/>
            <person name="Saif S."/>
            <person name="Shea T."/>
            <person name="Sisk P."/>
            <person name="Stolte C."/>
            <person name="Sykes S."/>
            <person name="Wortman J."/>
            <person name="Nusbaum C."/>
            <person name="Birren B."/>
        </authorList>
    </citation>
    <scope>NUCLEOTIDE SEQUENCE [LARGE SCALE GENOMIC DNA]</scope>
    <source>
        <strain evidence="2">INRA-310</strain>
    </source>
</reference>
<evidence type="ECO:0000313" key="1">
    <source>
        <dbReference type="EMBL" id="ETN01475.1"/>
    </source>
</evidence>
<proteinExistence type="predicted"/>
<dbReference type="EMBL" id="KI669626">
    <property type="protein sequence ID" value="ETN01475.1"/>
    <property type="molecule type" value="Genomic_DNA"/>
</dbReference>
<evidence type="ECO:0000313" key="2">
    <source>
        <dbReference type="Proteomes" id="UP000018817"/>
    </source>
</evidence>
<accession>W2PN67</accession>